<dbReference type="RefSeq" id="WP_043768150.1">
    <property type="nucleotide sequence ID" value="NZ_JAME01000007.1"/>
</dbReference>
<evidence type="ECO:0000256" key="3">
    <source>
        <dbReference type="ARBA" id="ARBA00022777"/>
    </source>
</evidence>
<dbReference type="GO" id="GO:0005737">
    <property type="term" value="C:cytoplasm"/>
    <property type="evidence" value="ECO:0007669"/>
    <property type="project" value="TreeGrafter"/>
</dbReference>
<evidence type="ECO:0000259" key="4">
    <source>
        <dbReference type="Pfam" id="PF00370"/>
    </source>
</evidence>
<accession>X7FAP1</accession>
<dbReference type="GO" id="GO:0019150">
    <property type="term" value="F:D-ribulokinase activity"/>
    <property type="evidence" value="ECO:0007669"/>
    <property type="project" value="TreeGrafter"/>
</dbReference>
<dbReference type="PATRIC" id="fig|1449351.3.peg.1292"/>
<dbReference type="InterPro" id="IPR018484">
    <property type="entry name" value="FGGY_N"/>
</dbReference>
<dbReference type="OrthoDB" id="9805576at2"/>
<keyword evidence="3 6" id="KW-0418">Kinase</keyword>
<sequence>MTAIFCAVDVGTASARAGLFDATGRMLARAVRPIALWTGAPGRGEQEADGIWAASCAAVRAALSAAGLAGDDIAALAFDATCSLVLRDRTGGPLALSEAGRDVIAWFDHRATEEAARCTATGHAVLARLGGSMSPEMQIPKLMWLKARRPDLWDRLGSAWDLTDWMTHRATGGSARSLCPLVSKWTYLPGSGGWQPDFLAAVGLPDLLARAALPAEPVPPGRVAGTLSAAAAAELGLAAGTPVAAGLIDAFAGALGLIAPPAPGRPGEAAVIAGTSSCVMTMGVDRWSVRGVWGPYRGAILPGHWVNEGGQSASGALLDYILGMAATGGGAAPSHEDMLARVAALLERHGPALGEGIDLLPDFNGNRTPLSDPGLRGVVAGLTLDRDPESLAVLYWRAAVSVALGLRQIVEHVRAGGAAIEGLGIGGGHARSPLLLQLYADATGCPVRVAGEGEAVLLGTAICAAEASGVFPSLGAAARAMQRPGAERRPDPRAAALRDRDYAVFLRMQAHRDEIARLRAAPVPATAAVHA</sequence>
<gene>
    <name evidence="6" type="ORF">RISW2_21285</name>
</gene>
<keyword evidence="7" id="KW-1185">Reference proteome</keyword>
<dbReference type="PIRSF" id="PIRSF000538">
    <property type="entry name" value="GlpK"/>
    <property type="match status" value="1"/>
</dbReference>
<feature type="domain" description="Carbohydrate kinase FGGY N-terminal" evidence="4">
    <location>
        <begin position="6"/>
        <end position="256"/>
    </location>
</feature>
<dbReference type="AlphaFoldDB" id="X7FAP1"/>
<dbReference type="InterPro" id="IPR043129">
    <property type="entry name" value="ATPase_NBD"/>
</dbReference>
<evidence type="ECO:0000259" key="5">
    <source>
        <dbReference type="Pfam" id="PF02782"/>
    </source>
</evidence>
<evidence type="ECO:0000313" key="6">
    <source>
        <dbReference type="EMBL" id="ETX29788.1"/>
    </source>
</evidence>
<feature type="domain" description="Carbohydrate kinase FGGY C-terminal" evidence="5">
    <location>
        <begin position="269"/>
        <end position="466"/>
    </location>
</feature>
<dbReference type="NCBIfam" id="TIGR01315">
    <property type="entry name" value="5C_CHO_kinase"/>
    <property type="match status" value="1"/>
</dbReference>
<name>X7FAP1_9RHOB</name>
<dbReference type="GO" id="GO:0019321">
    <property type="term" value="P:pentose metabolic process"/>
    <property type="evidence" value="ECO:0007669"/>
    <property type="project" value="TreeGrafter"/>
</dbReference>
<dbReference type="InterPro" id="IPR000577">
    <property type="entry name" value="Carb_kinase_FGGY"/>
</dbReference>
<organism evidence="6 7">
    <name type="scientific">Roseivivax isoporae LMG 25204</name>
    <dbReference type="NCBI Taxonomy" id="1449351"/>
    <lineage>
        <taxon>Bacteria</taxon>
        <taxon>Pseudomonadati</taxon>
        <taxon>Pseudomonadota</taxon>
        <taxon>Alphaproteobacteria</taxon>
        <taxon>Rhodobacterales</taxon>
        <taxon>Roseobacteraceae</taxon>
        <taxon>Roseivivax</taxon>
    </lineage>
</organism>
<dbReference type="InterPro" id="IPR006003">
    <property type="entry name" value="FGGY_RbtK-like"/>
</dbReference>
<comment type="similarity">
    <text evidence="1">Belongs to the FGGY kinase family.</text>
</comment>
<dbReference type="Pfam" id="PF00370">
    <property type="entry name" value="FGGY_N"/>
    <property type="match status" value="1"/>
</dbReference>
<keyword evidence="2" id="KW-0808">Transferase</keyword>
<dbReference type="EMBL" id="JAME01000007">
    <property type="protein sequence ID" value="ETX29788.1"/>
    <property type="molecule type" value="Genomic_DNA"/>
</dbReference>
<evidence type="ECO:0000256" key="2">
    <source>
        <dbReference type="ARBA" id="ARBA00022679"/>
    </source>
</evidence>
<comment type="caution">
    <text evidence="6">The sequence shown here is derived from an EMBL/GenBank/DDBJ whole genome shotgun (WGS) entry which is preliminary data.</text>
</comment>
<dbReference type="InterPro" id="IPR018485">
    <property type="entry name" value="FGGY_C"/>
</dbReference>
<protein>
    <submittedName>
        <fullName evidence="6">L-ribulokinase</fullName>
    </submittedName>
</protein>
<reference evidence="6 7" key="1">
    <citation type="submission" date="2014-01" db="EMBL/GenBank/DDBJ databases">
        <title>Roseivivax isoporae LMG 25204 Genome Sequencing.</title>
        <authorList>
            <person name="Lai Q."/>
            <person name="Li G."/>
            <person name="Shao Z."/>
        </authorList>
    </citation>
    <scope>NUCLEOTIDE SEQUENCE [LARGE SCALE GENOMIC DNA]</scope>
    <source>
        <strain evidence="6 7">LMG 25204</strain>
    </source>
</reference>
<dbReference type="Proteomes" id="UP000023430">
    <property type="component" value="Unassembled WGS sequence"/>
</dbReference>
<dbReference type="SUPFAM" id="SSF53067">
    <property type="entry name" value="Actin-like ATPase domain"/>
    <property type="match status" value="2"/>
</dbReference>
<dbReference type="Gene3D" id="1.20.58.2240">
    <property type="match status" value="1"/>
</dbReference>
<dbReference type="STRING" id="1449351.RISW2_21285"/>
<dbReference type="Gene3D" id="3.30.420.40">
    <property type="match status" value="1"/>
</dbReference>
<dbReference type="eggNOG" id="COG1069">
    <property type="taxonomic scope" value="Bacteria"/>
</dbReference>
<dbReference type="Pfam" id="PF02782">
    <property type="entry name" value="FGGY_C"/>
    <property type="match status" value="1"/>
</dbReference>
<proteinExistence type="inferred from homology"/>
<evidence type="ECO:0000256" key="1">
    <source>
        <dbReference type="ARBA" id="ARBA00009156"/>
    </source>
</evidence>
<dbReference type="PANTHER" id="PTHR43435">
    <property type="entry name" value="RIBULOKINASE"/>
    <property type="match status" value="1"/>
</dbReference>
<dbReference type="PANTHER" id="PTHR43435:SF4">
    <property type="entry name" value="FGGY CARBOHYDRATE KINASE DOMAIN-CONTAINING PROTEIN"/>
    <property type="match status" value="1"/>
</dbReference>
<evidence type="ECO:0000313" key="7">
    <source>
        <dbReference type="Proteomes" id="UP000023430"/>
    </source>
</evidence>